<keyword evidence="1" id="KW-0732">Signal</keyword>
<dbReference type="Proteomes" id="UP001311232">
    <property type="component" value="Unassembled WGS sequence"/>
</dbReference>
<dbReference type="EMBL" id="JAHHUM010001768">
    <property type="protein sequence ID" value="KAK5609033.1"/>
    <property type="molecule type" value="Genomic_DNA"/>
</dbReference>
<accession>A0AAV9RJD6</accession>
<dbReference type="AlphaFoldDB" id="A0AAV9RJD6"/>
<name>A0AAV9RJD6_9TELE</name>
<evidence type="ECO:0008006" key="4">
    <source>
        <dbReference type="Google" id="ProtNLM"/>
    </source>
</evidence>
<comment type="caution">
    <text evidence="2">The sequence shown here is derived from an EMBL/GenBank/DDBJ whole genome shotgun (WGS) entry which is preliminary data.</text>
</comment>
<keyword evidence="3" id="KW-1185">Reference proteome</keyword>
<gene>
    <name evidence="2" type="ORF">CRENBAI_017202</name>
</gene>
<organism evidence="2 3">
    <name type="scientific">Crenichthys baileyi</name>
    <name type="common">White River springfish</name>
    <dbReference type="NCBI Taxonomy" id="28760"/>
    <lineage>
        <taxon>Eukaryota</taxon>
        <taxon>Metazoa</taxon>
        <taxon>Chordata</taxon>
        <taxon>Craniata</taxon>
        <taxon>Vertebrata</taxon>
        <taxon>Euteleostomi</taxon>
        <taxon>Actinopterygii</taxon>
        <taxon>Neopterygii</taxon>
        <taxon>Teleostei</taxon>
        <taxon>Neoteleostei</taxon>
        <taxon>Acanthomorphata</taxon>
        <taxon>Ovalentaria</taxon>
        <taxon>Atherinomorphae</taxon>
        <taxon>Cyprinodontiformes</taxon>
        <taxon>Goodeidae</taxon>
        <taxon>Crenichthys</taxon>
    </lineage>
</organism>
<evidence type="ECO:0000313" key="2">
    <source>
        <dbReference type="EMBL" id="KAK5609033.1"/>
    </source>
</evidence>
<protein>
    <recommendedName>
        <fullName evidence="4">Secreted protein</fullName>
    </recommendedName>
</protein>
<sequence>MNRLHSPIQILFLVLIQRGSVYEPPSHPLSRLRPDLQGSAADLHCLAEVSSGFCTTLPSSTIGFLVADPLSVFPRVLYTP</sequence>
<evidence type="ECO:0000313" key="3">
    <source>
        <dbReference type="Proteomes" id="UP001311232"/>
    </source>
</evidence>
<proteinExistence type="predicted"/>
<feature type="signal peptide" evidence="1">
    <location>
        <begin position="1"/>
        <end position="22"/>
    </location>
</feature>
<reference evidence="2 3" key="1">
    <citation type="submission" date="2021-06" db="EMBL/GenBank/DDBJ databases">
        <authorList>
            <person name="Palmer J.M."/>
        </authorList>
    </citation>
    <scope>NUCLEOTIDE SEQUENCE [LARGE SCALE GENOMIC DNA]</scope>
    <source>
        <strain evidence="2 3">MEX-2019</strain>
        <tissue evidence="2">Muscle</tissue>
    </source>
</reference>
<evidence type="ECO:0000256" key="1">
    <source>
        <dbReference type="SAM" id="SignalP"/>
    </source>
</evidence>
<feature type="chain" id="PRO_5043620128" description="Secreted protein" evidence="1">
    <location>
        <begin position="23"/>
        <end position="80"/>
    </location>
</feature>